<evidence type="ECO:0000256" key="1">
    <source>
        <dbReference type="ARBA" id="ARBA00009673"/>
    </source>
</evidence>
<comment type="catalytic activity">
    <reaction evidence="2">
        <text>a D-aminoacyl-tRNA + H2O = a tRNA + a D-alpha-amino acid + H(+)</text>
        <dbReference type="Rhea" id="RHEA:13953"/>
        <dbReference type="Rhea" id="RHEA-COMP:10123"/>
        <dbReference type="Rhea" id="RHEA-COMP:10124"/>
        <dbReference type="ChEBI" id="CHEBI:15377"/>
        <dbReference type="ChEBI" id="CHEBI:15378"/>
        <dbReference type="ChEBI" id="CHEBI:59871"/>
        <dbReference type="ChEBI" id="CHEBI:78442"/>
        <dbReference type="ChEBI" id="CHEBI:79333"/>
        <dbReference type="EC" id="3.1.1.96"/>
    </reaction>
</comment>
<comment type="catalytic activity">
    <reaction evidence="2">
        <text>glycyl-tRNA(Ala) + H2O = tRNA(Ala) + glycine + H(+)</text>
        <dbReference type="Rhea" id="RHEA:53744"/>
        <dbReference type="Rhea" id="RHEA-COMP:9657"/>
        <dbReference type="Rhea" id="RHEA-COMP:13640"/>
        <dbReference type="ChEBI" id="CHEBI:15377"/>
        <dbReference type="ChEBI" id="CHEBI:15378"/>
        <dbReference type="ChEBI" id="CHEBI:57305"/>
        <dbReference type="ChEBI" id="CHEBI:78442"/>
        <dbReference type="ChEBI" id="CHEBI:78522"/>
    </reaction>
</comment>
<dbReference type="KEGG" id="dsc:ABOD76_18875"/>
<dbReference type="GO" id="GO:0106026">
    <property type="term" value="F:Gly-tRNA(Ala) deacylase activity"/>
    <property type="evidence" value="ECO:0007669"/>
    <property type="project" value="UniProtKB-UniRule"/>
</dbReference>
<dbReference type="EMBL" id="CP158299">
    <property type="protein sequence ID" value="XBV85473.1"/>
    <property type="molecule type" value="Genomic_DNA"/>
</dbReference>
<dbReference type="SUPFAM" id="SSF69500">
    <property type="entry name" value="DTD-like"/>
    <property type="match status" value="1"/>
</dbReference>
<keyword evidence="2" id="KW-0694">RNA-binding</keyword>
<dbReference type="EC" id="3.1.1.96" evidence="2"/>
<dbReference type="EC" id="3.1.1.-" evidence="2"/>
<comment type="similarity">
    <text evidence="1 2">Belongs to the DTD family.</text>
</comment>
<dbReference type="InterPro" id="IPR023509">
    <property type="entry name" value="DTD-like_sf"/>
</dbReference>
<dbReference type="GO" id="GO:0019478">
    <property type="term" value="P:D-amino acid catabolic process"/>
    <property type="evidence" value="ECO:0007669"/>
    <property type="project" value="UniProtKB-UniRule"/>
</dbReference>
<dbReference type="PANTHER" id="PTHR10472:SF5">
    <property type="entry name" value="D-AMINOACYL-TRNA DEACYLASE 1"/>
    <property type="match status" value="1"/>
</dbReference>
<dbReference type="NCBIfam" id="TIGR00256">
    <property type="entry name" value="D-aminoacyl-tRNA deacylase"/>
    <property type="match status" value="1"/>
</dbReference>
<dbReference type="GO" id="GO:0051500">
    <property type="term" value="F:D-tyrosyl-tRNA(Tyr) deacylase activity"/>
    <property type="evidence" value="ECO:0007669"/>
    <property type="project" value="TreeGrafter"/>
</dbReference>
<dbReference type="AlphaFoldDB" id="A0AAU7UAY3"/>
<keyword evidence="2" id="KW-0963">Cytoplasm</keyword>
<sequence length="149" mass="15837">MRAVIQRVTQGRCEVDGQVTGQIGRGLVVLLGVGPNDTADTARQLAARMVRLRLFSDDAGRMNRSVQEVGGSVLSISQFTLYADTRRGNRPGFSGAGAPELARELYGVFNAALEQLGLDVQRGVFGADMQISLTNDGPVTLLLDTEGAT</sequence>
<comment type="domain">
    <text evidence="2">A Gly-cisPro motif from one monomer fits into the active site of the other monomer to allow specific chiral rejection of L-amino acids.</text>
</comment>
<comment type="subcellular location">
    <subcellularLocation>
        <location evidence="2">Cytoplasm</location>
    </subcellularLocation>
</comment>
<keyword evidence="2" id="KW-0820">tRNA-binding</keyword>
<keyword evidence="2 3" id="KW-0378">Hydrolase</keyword>
<dbReference type="Gene3D" id="3.50.80.10">
    <property type="entry name" value="D-tyrosyl-tRNA(Tyr) deacylase"/>
    <property type="match status" value="1"/>
</dbReference>
<evidence type="ECO:0000256" key="2">
    <source>
        <dbReference type="HAMAP-Rule" id="MF_00518"/>
    </source>
</evidence>
<feature type="short sequence motif" description="Gly-cisPro motif, important for rejection of L-amino acids" evidence="2">
    <location>
        <begin position="137"/>
        <end position="138"/>
    </location>
</feature>
<comment type="subunit">
    <text evidence="2">Homodimer.</text>
</comment>
<dbReference type="RefSeq" id="WP_350243510.1">
    <property type="nucleotide sequence ID" value="NZ_CP158299.1"/>
</dbReference>
<dbReference type="PANTHER" id="PTHR10472">
    <property type="entry name" value="D-TYROSYL-TRNA TYR DEACYLASE"/>
    <property type="match status" value="1"/>
</dbReference>
<dbReference type="InterPro" id="IPR003732">
    <property type="entry name" value="Daa-tRNA_deacyls_DTD"/>
</dbReference>
<dbReference type="GO" id="GO:0005737">
    <property type="term" value="C:cytoplasm"/>
    <property type="evidence" value="ECO:0007669"/>
    <property type="project" value="UniProtKB-SubCell"/>
</dbReference>
<protein>
    <recommendedName>
        <fullName evidence="2">D-aminoacyl-tRNA deacylase</fullName>
        <shortName evidence="2">DTD</shortName>
        <ecNumber evidence="2">3.1.1.96</ecNumber>
    </recommendedName>
    <alternativeName>
        <fullName evidence="2">Gly-tRNA(Ala) deacylase</fullName>
        <ecNumber evidence="2">3.1.1.-</ecNumber>
    </alternativeName>
</protein>
<name>A0AAU7UAY3_9DEIO</name>
<comment type="function">
    <text evidence="2">An aminoacyl-tRNA editing enzyme that deacylates mischarged D-aminoacyl-tRNAs. Also deacylates mischarged glycyl-tRNA(Ala), protecting cells against glycine mischarging by AlaRS. Acts via tRNA-based rather than protein-based catalysis; rejects L-amino acids rather than detecting D-amino acids in the active site. By recycling D-aminoacyl-tRNA to D-amino acids and free tRNA molecules, this enzyme counteracts the toxicity associated with the formation of D-aminoacyl-tRNA entities in vivo and helps enforce protein L-homochirality.</text>
</comment>
<dbReference type="FunFam" id="3.50.80.10:FF:000001">
    <property type="entry name" value="D-aminoacyl-tRNA deacylase"/>
    <property type="match status" value="1"/>
</dbReference>
<reference evidence="3" key="1">
    <citation type="submission" date="2024-06" db="EMBL/GenBank/DDBJ databases">
        <title>Draft Genome Sequence of Deinococcus sonorensis Type Strain KR-87, a Biofilm Producing Representative of the Genus Deinococcus.</title>
        <authorList>
            <person name="Boren L.S."/>
            <person name="Grosso R.A."/>
            <person name="Hugenberg-Cox A.N."/>
            <person name="Hill J.T.E."/>
            <person name="Albert C.M."/>
            <person name="Tuohy J.M."/>
        </authorList>
    </citation>
    <scope>NUCLEOTIDE SEQUENCE</scope>
    <source>
        <strain evidence="3">KR-87</strain>
    </source>
</reference>
<accession>A0AAU7UAY3</accession>
<gene>
    <name evidence="2 3" type="primary">dtd</name>
    <name evidence="3" type="ORF">ABOD76_18875</name>
</gene>
<evidence type="ECO:0000313" key="3">
    <source>
        <dbReference type="EMBL" id="XBV85473.1"/>
    </source>
</evidence>
<dbReference type="GO" id="GO:0043908">
    <property type="term" value="F:Ser(Gly)-tRNA(Ala) hydrolase activity"/>
    <property type="evidence" value="ECO:0007669"/>
    <property type="project" value="UniProtKB-UniRule"/>
</dbReference>
<organism evidence="3">
    <name type="scientific">Deinococcus sonorensis KR-87</name>
    <dbReference type="NCBI Taxonomy" id="694439"/>
    <lineage>
        <taxon>Bacteria</taxon>
        <taxon>Thermotogati</taxon>
        <taxon>Deinococcota</taxon>
        <taxon>Deinococci</taxon>
        <taxon>Deinococcales</taxon>
        <taxon>Deinococcaceae</taxon>
        <taxon>Deinococcus</taxon>
    </lineage>
</organism>
<dbReference type="GO" id="GO:0000049">
    <property type="term" value="F:tRNA binding"/>
    <property type="evidence" value="ECO:0007669"/>
    <property type="project" value="UniProtKB-UniRule"/>
</dbReference>
<dbReference type="Pfam" id="PF02580">
    <property type="entry name" value="Tyr_Deacylase"/>
    <property type="match status" value="1"/>
</dbReference>
<proteinExistence type="inferred from homology"/>
<dbReference type="HAMAP" id="MF_00518">
    <property type="entry name" value="Deacylase_Dtd"/>
    <property type="match status" value="1"/>
</dbReference>